<comment type="caution">
    <text evidence="2">The sequence shown here is derived from an EMBL/GenBank/DDBJ whole genome shotgun (WGS) entry which is preliminary data.</text>
</comment>
<feature type="signal peptide" evidence="1">
    <location>
        <begin position="1"/>
        <end position="27"/>
    </location>
</feature>
<evidence type="ECO:0000256" key="1">
    <source>
        <dbReference type="SAM" id="SignalP"/>
    </source>
</evidence>
<evidence type="ECO:0008006" key="4">
    <source>
        <dbReference type="Google" id="ProtNLM"/>
    </source>
</evidence>
<gene>
    <name evidence="2" type="ORF">DI586_06015</name>
</gene>
<dbReference type="EMBL" id="QFOT01000054">
    <property type="protein sequence ID" value="PZP55713.1"/>
    <property type="molecule type" value="Genomic_DNA"/>
</dbReference>
<protein>
    <recommendedName>
        <fullName evidence="4">Outer membrane protein beta-barrel domain-containing protein</fullName>
    </recommendedName>
</protein>
<sequence length="406" mass="43227">MKKTWKKWMMAAAALLGGGTIANTANAEEMSQPLAGHAVDAGSNFTASPVQNKYFIGNATENSYSNFNLQSLPDSIKISAPASKTSFSGNDAPLAKPKPLKMSAATPGAKTNPAFSLPLLDEAIKSPENAEHILSVTSNNDMKPAPLKIAAASPEPAGLKLSGNYTADTVFDSYPISDRTKIENLSTAVAKPLPMKNYSTEIQGASLNIPANADMPPNQEYAPLQSKTEKKSTGFKLPPLRLTFATPVAVHHFSEYHAPKGWAMRGSPHKWNQGILNNKGLIAEIDMPVAKISPSTDFRVGVTAGTYNNSFYKQSHFVGLDFNIEKKIANKFAISAGAAVGAVSGYGDKIRPAMTPIAGVSYDVTDKISIGARAQWMPVNTMASLFKLPGKHSDTVIGLATLSFKL</sequence>
<proteinExistence type="predicted"/>
<evidence type="ECO:0000313" key="2">
    <source>
        <dbReference type="EMBL" id="PZP55713.1"/>
    </source>
</evidence>
<accession>A0A2W5FL55</accession>
<name>A0A2W5FL55_9BACT</name>
<reference evidence="2 3" key="1">
    <citation type="submission" date="2017-08" db="EMBL/GenBank/DDBJ databases">
        <title>Infants hospitalized years apart are colonized by the same room-sourced microbial strains.</title>
        <authorList>
            <person name="Brooks B."/>
            <person name="Olm M.R."/>
            <person name="Firek B.A."/>
            <person name="Baker R."/>
            <person name="Thomas B.C."/>
            <person name="Morowitz M.J."/>
            <person name="Banfield J.F."/>
        </authorList>
    </citation>
    <scope>NUCLEOTIDE SEQUENCE [LARGE SCALE GENOMIC DNA]</scope>
    <source>
        <strain evidence="2">S2_006_000_R2_64</strain>
    </source>
</reference>
<keyword evidence="1" id="KW-0732">Signal</keyword>
<evidence type="ECO:0000313" key="3">
    <source>
        <dbReference type="Proteomes" id="UP000249739"/>
    </source>
</evidence>
<dbReference type="AlphaFoldDB" id="A0A2W5FL55"/>
<dbReference type="Proteomes" id="UP000249739">
    <property type="component" value="Unassembled WGS sequence"/>
</dbReference>
<feature type="chain" id="PRO_5015878023" description="Outer membrane protein beta-barrel domain-containing protein" evidence="1">
    <location>
        <begin position="28"/>
        <end position="406"/>
    </location>
</feature>
<organism evidence="2 3">
    <name type="scientific">Micavibrio aeruginosavorus</name>
    <dbReference type="NCBI Taxonomy" id="349221"/>
    <lineage>
        <taxon>Bacteria</taxon>
        <taxon>Pseudomonadati</taxon>
        <taxon>Bdellovibrionota</taxon>
        <taxon>Bdellovibrionia</taxon>
        <taxon>Bdellovibrionales</taxon>
        <taxon>Pseudobdellovibrionaceae</taxon>
        <taxon>Micavibrio</taxon>
    </lineage>
</organism>